<dbReference type="Pfam" id="PF06371">
    <property type="entry name" value="Drf_GBD"/>
    <property type="match status" value="1"/>
</dbReference>
<reference evidence="2 3" key="1">
    <citation type="submission" date="2020-06" db="EMBL/GenBank/DDBJ databases">
        <authorList>
            <person name="Li R."/>
            <person name="Bekaert M."/>
        </authorList>
    </citation>
    <scope>NUCLEOTIDE SEQUENCE [LARGE SCALE GENOMIC DNA]</scope>
    <source>
        <strain evidence="3">wild</strain>
    </source>
</reference>
<feature type="domain" description="Formin GTPase-binding" evidence="1">
    <location>
        <begin position="66"/>
        <end position="237"/>
    </location>
</feature>
<evidence type="ECO:0000313" key="2">
    <source>
        <dbReference type="EMBL" id="CAC5381056.1"/>
    </source>
</evidence>
<dbReference type="InterPro" id="IPR010473">
    <property type="entry name" value="GTPase-bd"/>
</dbReference>
<organism evidence="2 3">
    <name type="scientific">Mytilus coruscus</name>
    <name type="common">Sea mussel</name>
    <dbReference type="NCBI Taxonomy" id="42192"/>
    <lineage>
        <taxon>Eukaryota</taxon>
        <taxon>Metazoa</taxon>
        <taxon>Spiralia</taxon>
        <taxon>Lophotrochozoa</taxon>
        <taxon>Mollusca</taxon>
        <taxon>Bivalvia</taxon>
        <taxon>Autobranchia</taxon>
        <taxon>Pteriomorphia</taxon>
        <taxon>Mytilida</taxon>
        <taxon>Mytiloidea</taxon>
        <taxon>Mytilidae</taxon>
        <taxon>Mytilinae</taxon>
        <taxon>Mytilus</taxon>
    </lineage>
</organism>
<proteinExistence type="predicted"/>
<dbReference type="Proteomes" id="UP000507470">
    <property type="component" value="Unassembled WGS sequence"/>
</dbReference>
<dbReference type="InterPro" id="IPR016024">
    <property type="entry name" value="ARM-type_fold"/>
</dbReference>
<protein>
    <recommendedName>
        <fullName evidence="1">Formin GTPase-binding domain-containing protein</fullName>
    </recommendedName>
</protein>
<dbReference type="EMBL" id="CACVKT020002984">
    <property type="protein sequence ID" value="CAC5381056.1"/>
    <property type="molecule type" value="Genomic_DNA"/>
</dbReference>
<dbReference type="InterPro" id="IPR011989">
    <property type="entry name" value="ARM-like"/>
</dbReference>
<keyword evidence="3" id="KW-1185">Reference proteome</keyword>
<dbReference type="SMART" id="SM01140">
    <property type="entry name" value="Drf_GBD"/>
    <property type="match status" value="1"/>
</dbReference>
<dbReference type="PANTHER" id="PTHR46345">
    <property type="entry name" value="INVERTED FORMIN-2"/>
    <property type="match status" value="1"/>
</dbReference>
<dbReference type="PANTHER" id="PTHR46345:SF8">
    <property type="entry name" value="FORMIN 3, ISOFORM B"/>
    <property type="match status" value="1"/>
</dbReference>
<evidence type="ECO:0000313" key="3">
    <source>
        <dbReference type="Proteomes" id="UP000507470"/>
    </source>
</evidence>
<dbReference type="AlphaFoldDB" id="A0A6J8BBU7"/>
<dbReference type="GO" id="GO:0030036">
    <property type="term" value="P:actin cytoskeleton organization"/>
    <property type="evidence" value="ECO:0007669"/>
    <property type="project" value="InterPro"/>
</dbReference>
<gene>
    <name evidence="2" type="ORF">MCOR_16972</name>
</gene>
<dbReference type="GO" id="GO:0003779">
    <property type="term" value="F:actin binding"/>
    <property type="evidence" value="ECO:0007669"/>
    <property type="project" value="InterPro"/>
</dbReference>
<dbReference type="GO" id="GO:0031267">
    <property type="term" value="F:small GTPase binding"/>
    <property type="evidence" value="ECO:0007669"/>
    <property type="project" value="InterPro"/>
</dbReference>
<dbReference type="Gene3D" id="1.25.10.10">
    <property type="entry name" value="Leucine-rich Repeat Variant"/>
    <property type="match status" value="1"/>
</dbReference>
<accession>A0A6J8BBU7</accession>
<name>A0A6J8BBU7_MYTCO</name>
<evidence type="ECO:0000259" key="1">
    <source>
        <dbReference type="SMART" id="SM01140"/>
    </source>
</evidence>
<sequence length="237" mass="26855">MDCFRLCCGKFQCLRREKENNELHTTVSMDTRVAKSDLDLYTTATIQISHDIGNEDTILEKGDTVMEKDDVELSDVSQSVKFKDEEQVKDSASEEDVIIELRKDNYTEKGGAREKGKFKKLVTGAFVNPAFDNCEPELCIEMMKHPSMRTFVALKKQLQHSDSHWISSFLEAGGLLVLLEFIDSVSTRRVCQLSDALVLLEAVQCVKAVINCKVGLEYLIQNIEFTKKLINSKNLFS</sequence>
<dbReference type="OrthoDB" id="26518at2759"/>
<dbReference type="SUPFAM" id="SSF48371">
    <property type="entry name" value="ARM repeat"/>
    <property type="match status" value="1"/>
</dbReference>